<feature type="domain" description="Multidrug resistance protein MdtA-like barrel-sandwich hybrid" evidence="5">
    <location>
        <begin position="62"/>
        <end position="183"/>
    </location>
</feature>
<sequence length="353" mass="37867">MRCSRSWVRGGLLAAVIVGAAGPAGAQQAGGPPALPVKAVAVKRDTVIESITAVGTLRANESVLIRPEIAGRIQTIHFREGDPVVAGVPLVTLDPAEYKAQVTGSQADVTVSELNYERQRNLDRSKLASQQDLDNARAKLDQARAKLQLDQVRLDKTVIHAPFAGIVGLRAVSPGAYVSPGQDIARLDSLNPIKLDFRVPEIYLARLRPGQTVEARVDAYPGETFHGEIFAIDPTLDETTRTVLVRARLANTEGELRPGVFARVQIELARREQALVIPEEAVWPVGNQTLVYVIRDGKAESVPIELGLRQAGRVEVRSGLAADALVITDGQMKLRPGAAVRLMDAPPAPQPGG</sequence>
<organism evidence="8 9">
    <name type="scientific">Plasticicumulans lactativorans</name>
    <dbReference type="NCBI Taxonomy" id="1133106"/>
    <lineage>
        <taxon>Bacteria</taxon>
        <taxon>Pseudomonadati</taxon>
        <taxon>Pseudomonadota</taxon>
        <taxon>Gammaproteobacteria</taxon>
        <taxon>Candidatus Competibacteraceae</taxon>
        <taxon>Plasticicumulans</taxon>
    </lineage>
</organism>
<evidence type="ECO:0000313" key="9">
    <source>
        <dbReference type="Proteomes" id="UP000295765"/>
    </source>
</evidence>
<dbReference type="SUPFAM" id="SSF111369">
    <property type="entry name" value="HlyD-like secretion proteins"/>
    <property type="match status" value="1"/>
</dbReference>
<accession>A0A4V2SD71</accession>
<dbReference type="Pfam" id="PF25917">
    <property type="entry name" value="BSH_RND"/>
    <property type="match status" value="1"/>
</dbReference>
<feature type="coiled-coil region" evidence="2">
    <location>
        <begin position="126"/>
        <end position="153"/>
    </location>
</feature>
<dbReference type="InterPro" id="IPR006143">
    <property type="entry name" value="RND_pump_MFP"/>
</dbReference>
<dbReference type="InterPro" id="IPR058637">
    <property type="entry name" value="YknX-like_C"/>
</dbReference>
<feature type="domain" description="YknX-like C-terminal permuted SH3-like" evidence="7">
    <location>
        <begin position="274"/>
        <end position="341"/>
    </location>
</feature>
<protein>
    <submittedName>
        <fullName evidence="8">Membrane fusion protein (Multidrug efflux system)</fullName>
    </submittedName>
</protein>
<dbReference type="GO" id="GO:0015562">
    <property type="term" value="F:efflux transmembrane transporter activity"/>
    <property type="evidence" value="ECO:0007669"/>
    <property type="project" value="TreeGrafter"/>
</dbReference>
<dbReference type="InterPro" id="IPR058792">
    <property type="entry name" value="Beta-barrel_RND_2"/>
</dbReference>
<evidence type="ECO:0000256" key="1">
    <source>
        <dbReference type="ARBA" id="ARBA00009477"/>
    </source>
</evidence>
<dbReference type="PANTHER" id="PTHR30469">
    <property type="entry name" value="MULTIDRUG RESISTANCE PROTEIN MDTA"/>
    <property type="match status" value="1"/>
</dbReference>
<dbReference type="Pfam" id="PF25954">
    <property type="entry name" value="Beta-barrel_RND_2"/>
    <property type="match status" value="1"/>
</dbReference>
<dbReference type="PANTHER" id="PTHR30469:SF15">
    <property type="entry name" value="HLYD FAMILY OF SECRETION PROTEINS"/>
    <property type="match status" value="1"/>
</dbReference>
<dbReference type="GO" id="GO:1990281">
    <property type="term" value="C:efflux pump complex"/>
    <property type="evidence" value="ECO:0007669"/>
    <property type="project" value="TreeGrafter"/>
</dbReference>
<keyword evidence="9" id="KW-1185">Reference proteome</keyword>
<dbReference type="AlphaFoldDB" id="A0A4V2SD71"/>
<evidence type="ECO:0000259" key="6">
    <source>
        <dbReference type="Pfam" id="PF25954"/>
    </source>
</evidence>
<dbReference type="Proteomes" id="UP000295765">
    <property type="component" value="Unassembled WGS sequence"/>
</dbReference>
<keyword evidence="3" id="KW-0732">Signal</keyword>
<reference evidence="8 9" key="1">
    <citation type="submission" date="2019-03" db="EMBL/GenBank/DDBJ databases">
        <title>Genomic Encyclopedia of Type Strains, Phase IV (KMG-IV): sequencing the most valuable type-strain genomes for metagenomic binning, comparative biology and taxonomic classification.</title>
        <authorList>
            <person name="Goeker M."/>
        </authorList>
    </citation>
    <scope>NUCLEOTIDE SEQUENCE [LARGE SCALE GENOMIC DNA]</scope>
    <source>
        <strain evidence="8 9">DSM 25287</strain>
    </source>
</reference>
<dbReference type="EMBL" id="SLWY01000005">
    <property type="protein sequence ID" value="TCO82240.1"/>
    <property type="molecule type" value="Genomic_DNA"/>
</dbReference>
<feature type="domain" description="Multidrug resistance protein MdtA-like alpha-helical hairpin" evidence="4">
    <location>
        <begin position="95"/>
        <end position="155"/>
    </location>
</feature>
<evidence type="ECO:0000313" key="8">
    <source>
        <dbReference type="EMBL" id="TCO82240.1"/>
    </source>
</evidence>
<dbReference type="Gene3D" id="2.40.420.20">
    <property type="match status" value="1"/>
</dbReference>
<name>A0A4V2SD71_9GAMM</name>
<dbReference type="Gene3D" id="2.40.50.100">
    <property type="match status" value="1"/>
</dbReference>
<evidence type="ECO:0000256" key="2">
    <source>
        <dbReference type="SAM" id="Coils"/>
    </source>
</evidence>
<dbReference type="Gene3D" id="2.40.30.170">
    <property type="match status" value="1"/>
</dbReference>
<gene>
    <name evidence="8" type="ORF">EV699_10522</name>
</gene>
<comment type="caution">
    <text evidence="8">The sequence shown here is derived from an EMBL/GenBank/DDBJ whole genome shotgun (WGS) entry which is preliminary data.</text>
</comment>
<evidence type="ECO:0000259" key="7">
    <source>
        <dbReference type="Pfam" id="PF25989"/>
    </source>
</evidence>
<evidence type="ECO:0000256" key="3">
    <source>
        <dbReference type="SAM" id="SignalP"/>
    </source>
</evidence>
<dbReference type="Pfam" id="PF25989">
    <property type="entry name" value="YknX_C"/>
    <property type="match status" value="1"/>
</dbReference>
<evidence type="ECO:0000259" key="5">
    <source>
        <dbReference type="Pfam" id="PF25917"/>
    </source>
</evidence>
<dbReference type="InterPro" id="IPR058625">
    <property type="entry name" value="MdtA-like_BSH"/>
</dbReference>
<dbReference type="Gene3D" id="1.10.287.470">
    <property type="entry name" value="Helix hairpin bin"/>
    <property type="match status" value="1"/>
</dbReference>
<evidence type="ECO:0000259" key="4">
    <source>
        <dbReference type="Pfam" id="PF25876"/>
    </source>
</evidence>
<feature type="signal peptide" evidence="3">
    <location>
        <begin position="1"/>
        <end position="26"/>
    </location>
</feature>
<comment type="similarity">
    <text evidence="1">Belongs to the membrane fusion protein (MFP) (TC 8.A.1) family.</text>
</comment>
<proteinExistence type="inferred from homology"/>
<dbReference type="FunFam" id="2.40.30.170:FF:000010">
    <property type="entry name" value="Efflux RND transporter periplasmic adaptor subunit"/>
    <property type="match status" value="1"/>
</dbReference>
<dbReference type="Pfam" id="PF25876">
    <property type="entry name" value="HH_MFP_RND"/>
    <property type="match status" value="1"/>
</dbReference>
<feature type="domain" description="CusB-like beta-barrel" evidence="6">
    <location>
        <begin position="195"/>
        <end position="267"/>
    </location>
</feature>
<dbReference type="InterPro" id="IPR058624">
    <property type="entry name" value="MdtA-like_HH"/>
</dbReference>
<feature type="chain" id="PRO_5020479348" evidence="3">
    <location>
        <begin position="27"/>
        <end position="353"/>
    </location>
</feature>
<keyword evidence="2" id="KW-0175">Coiled coil</keyword>
<dbReference type="NCBIfam" id="TIGR01730">
    <property type="entry name" value="RND_mfp"/>
    <property type="match status" value="1"/>
</dbReference>